<evidence type="ECO:0000313" key="2">
    <source>
        <dbReference type="EMBL" id="XFO72962.1"/>
    </source>
</evidence>
<protein>
    <recommendedName>
        <fullName evidence="1">GRAM domain-containing protein</fullName>
    </recommendedName>
</protein>
<organism evidence="2 3">
    <name type="scientific">Sporomusa acidovorans (strain ATCC 49682 / DSM 3132 / Mol)</name>
    <dbReference type="NCBI Taxonomy" id="1123286"/>
    <lineage>
        <taxon>Bacteria</taxon>
        <taxon>Bacillati</taxon>
        <taxon>Bacillota</taxon>
        <taxon>Negativicutes</taxon>
        <taxon>Selenomonadales</taxon>
        <taxon>Sporomusaceae</taxon>
        <taxon>Sporomusa</taxon>
    </lineage>
</organism>
<proteinExistence type="predicted"/>
<sequence>MYTFPLEPDELIIKKCLASYSSSGDNLTGALYLTDRRLVFVGYVLNINNKYMDDVTLSHIKEILPEKTFFLIPNALKVVTITDKVIKLVVKDRNEWLSAVYRQMELVN</sequence>
<keyword evidence="3" id="KW-1185">Reference proteome</keyword>
<dbReference type="InterPro" id="IPR011993">
    <property type="entry name" value="PH-like_dom_sf"/>
</dbReference>
<reference evidence="2" key="1">
    <citation type="submission" date="2024-05" db="EMBL/GenBank/DDBJ databases">
        <title>Isolation and characterization of Sporomusa carbonis sp. nov., a carboxydotrophic hydrogenogen in the genus of Sporomusa isolated from a charcoal burning pile.</title>
        <authorList>
            <person name="Boeer T."/>
            <person name="Rosenbaum F."/>
            <person name="Eysell L."/>
            <person name="Mueller V."/>
            <person name="Daniel R."/>
            <person name="Poehlein A."/>
        </authorList>
    </citation>
    <scope>NUCLEOTIDE SEQUENCE [LARGE SCALE GENOMIC DNA]</scope>
    <source>
        <strain evidence="2">DSM 3132</strain>
    </source>
</reference>
<accession>A0ABZ3J3M0</accession>
<dbReference type="RefSeq" id="WP_093794646.1">
    <property type="nucleotide sequence ID" value="NZ_CP155571.1"/>
</dbReference>
<dbReference type="EMBL" id="CP155571">
    <property type="protein sequence ID" value="XFO72962.1"/>
    <property type="molecule type" value="Genomic_DNA"/>
</dbReference>
<gene>
    <name evidence="2" type="ORF">SPACI_030160</name>
</gene>
<evidence type="ECO:0000313" key="3">
    <source>
        <dbReference type="Proteomes" id="UP000216052"/>
    </source>
</evidence>
<name>A0ABZ3J3M0_SPOA4</name>
<dbReference type="InterPro" id="IPR004182">
    <property type="entry name" value="GRAM"/>
</dbReference>
<evidence type="ECO:0000259" key="1">
    <source>
        <dbReference type="Pfam" id="PF02893"/>
    </source>
</evidence>
<feature type="domain" description="GRAM" evidence="1">
    <location>
        <begin position="3"/>
        <end position="85"/>
    </location>
</feature>
<dbReference type="Pfam" id="PF02893">
    <property type="entry name" value="GRAM"/>
    <property type="match status" value="1"/>
</dbReference>
<dbReference type="Proteomes" id="UP000216052">
    <property type="component" value="Chromosome"/>
</dbReference>
<dbReference type="Gene3D" id="2.30.29.30">
    <property type="entry name" value="Pleckstrin-homology domain (PH domain)/Phosphotyrosine-binding domain (PTB)"/>
    <property type="match status" value="1"/>
</dbReference>